<dbReference type="EMBL" id="MNCJ02000320">
    <property type="protein sequence ID" value="KAF5806218.1"/>
    <property type="molecule type" value="Genomic_DNA"/>
</dbReference>
<gene>
    <name evidence="1" type="ORF">HanXRQr2_Chr05g0218771</name>
</gene>
<comment type="caution">
    <text evidence="1">The sequence shown here is derived from an EMBL/GenBank/DDBJ whole genome shotgun (WGS) entry which is preliminary data.</text>
</comment>
<organism evidence="1 2">
    <name type="scientific">Helianthus annuus</name>
    <name type="common">Common sunflower</name>
    <dbReference type="NCBI Taxonomy" id="4232"/>
    <lineage>
        <taxon>Eukaryota</taxon>
        <taxon>Viridiplantae</taxon>
        <taxon>Streptophyta</taxon>
        <taxon>Embryophyta</taxon>
        <taxon>Tracheophyta</taxon>
        <taxon>Spermatophyta</taxon>
        <taxon>Magnoliopsida</taxon>
        <taxon>eudicotyledons</taxon>
        <taxon>Gunneridae</taxon>
        <taxon>Pentapetalae</taxon>
        <taxon>asterids</taxon>
        <taxon>campanulids</taxon>
        <taxon>Asterales</taxon>
        <taxon>Asteraceae</taxon>
        <taxon>Asteroideae</taxon>
        <taxon>Heliantheae alliance</taxon>
        <taxon>Heliantheae</taxon>
        <taxon>Helianthus</taxon>
    </lineage>
</organism>
<protein>
    <submittedName>
        <fullName evidence="1">Uncharacterized protein</fullName>
    </submittedName>
</protein>
<dbReference type="AlphaFoldDB" id="A0A9K3IZU7"/>
<keyword evidence="2" id="KW-1185">Reference proteome</keyword>
<evidence type="ECO:0000313" key="2">
    <source>
        <dbReference type="Proteomes" id="UP000215914"/>
    </source>
</evidence>
<dbReference type="Gramene" id="mRNA:HanXRQr2_Chr05g0218771">
    <property type="protein sequence ID" value="CDS:HanXRQr2_Chr05g0218771.1"/>
    <property type="gene ID" value="HanXRQr2_Chr05g0218771"/>
</dbReference>
<name>A0A9K3IZU7_HELAN</name>
<dbReference type="Proteomes" id="UP000215914">
    <property type="component" value="Unassembled WGS sequence"/>
</dbReference>
<sequence length="145" mass="15924">MVLDCNLSLSIRPEPSTSTILADLGQTSSKLGRKNMAEWHKFRGLISSITKHMTLVSSTDFLRLLCQMTMNTLSNIRALLLNVDQDLAVVCIQPHIIRYKPDLAAGITHDLFIINISFGGDFAKNHDHVGFGAGFTSNLAVRVLG</sequence>
<evidence type="ECO:0000313" key="1">
    <source>
        <dbReference type="EMBL" id="KAF5806218.1"/>
    </source>
</evidence>
<reference evidence="1" key="2">
    <citation type="submission" date="2020-06" db="EMBL/GenBank/DDBJ databases">
        <title>Helianthus annuus Genome sequencing and assembly Release 2.</title>
        <authorList>
            <person name="Gouzy J."/>
            <person name="Langlade N."/>
            <person name="Munos S."/>
        </authorList>
    </citation>
    <scope>NUCLEOTIDE SEQUENCE</scope>
    <source>
        <tissue evidence="1">Leaves</tissue>
    </source>
</reference>
<proteinExistence type="predicted"/>
<reference evidence="1" key="1">
    <citation type="journal article" date="2017" name="Nature">
        <title>The sunflower genome provides insights into oil metabolism, flowering and Asterid evolution.</title>
        <authorList>
            <person name="Badouin H."/>
            <person name="Gouzy J."/>
            <person name="Grassa C.J."/>
            <person name="Murat F."/>
            <person name="Staton S.E."/>
            <person name="Cottret L."/>
            <person name="Lelandais-Briere C."/>
            <person name="Owens G.L."/>
            <person name="Carrere S."/>
            <person name="Mayjonade B."/>
            <person name="Legrand L."/>
            <person name="Gill N."/>
            <person name="Kane N.C."/>
            <person name="Bowers J.E."/>
            <person name="Hubner S."/>
            <person name="Bellec A."/>
            <person name="Berard A."/>
            <person name="Berges H."/>
            <person name="Blanchet N."/>
            <person name="Boniface M.C."/>
            <person name="Brunel D."/>
            <person name="Catrice O."/>
            <person name="Chaidir N."/>
            <person name="Claudel C."/>
            <person name="Donnadieu C."/>
            <person name="Faraut T."/>
            <person name="Fievet G."/>
            <person name="Helmstetter N."/>
            <person name="King M."/>
            <person name="Knapp S.J."/>
            <person name="Lai Z."/>
            <person name="Le Paslier M.C."/>
            <person name="Lippi Y."/>
            <person name="Lorenzon L."/>
            <person name="Mandel J.R."/>
            <person name="Marage G."/>
            <person name="Marchand G."/>
            <person name="Marquand E."/>
            <person name="Bret-Mestries E."/>
            <person name="Morien E."/>
            <person name="Nambeesan S."/>
            <person name="Nguyen T."/>
            <person name="Pegot-Espagnet P."/>
            <person name="Pouilly N."/>
            <person name="Raftis F."/>
            <person name="Sallet E."/>
            <person name="Schiex T."/>
            <person name="Thomas J."/>
            <person name="Vandecasteele C."/>
            <person name="Vares D."/>
            <person name="Vear F."/>
            <person name="Vautrin S."/>
            <person name="Crespi M."/>
            <person name="Mangin B."/>
            <person name="Burke J.M."/>
            <person name="Salse J."/>
            <person name="Munos S."/>
            <person name="Vincourt P."/>
            <person name="Rieseberg L.H."/>
            <person name="Langlade N.B."/>
        </authorList>
    </citation>
    <scope>NUCLEOTIDE SEQUENCE</scope>
    <source>
        <tissue evidence="1">Leaves</tissue>
    </source>
</reference>
<accession>A0A9K3IZU7</accession>